<evidence type="ECO:0000313" key="2">
    <source>
        <dbReference type="Proteomes" id="UP000019471"/>
    </source>
</evidence>
<dbReference type="STRING" id="1182543.W9XIS8"/>
<dbReference type="GeneID" id="19191053"/>
<evidence type="ECO:0000313" key="1">
    <source>
        <dbReference type="EMBL" id="EXJ70274.1"/>
    </source>
</evidence>
<organism evidence="1 2">
    <name type="scientific">Cladophialophora psammophila CBS 110553</name>
    <dbReference type="NCBI Taxonomy" id="1182543"/>
    <lineage>
        <taxon>Eukaryota</taxon>
        <taxon>Fungi</taxon>
        <taxon>Dikarya</taxon>
        <taxon>Ascomycota</taxon>
        <taxon>Pezizomycotina</taxon>
        <taxon>Eurotiomycetes</taxon>
        <taxon>Chaetothyriomycetidae</taxon>
        <taxon>Chaetothyriales</taxon>
        <taxon>Herpotrichiellaceae</taxon>
        <taxon>Cladophialophora</taxon>
    </lineage>
</organism>
<gene>
    <name evidence="1" type="ORF">A1O5_06342</name>
</gene>
<dbReference type="EMBL" id="AMGX01000009">
    <property type="protein sequence ID" value="EXJ70274.1"/>
    <property type="molecule type" value="Genomic_DNA"/>
</dbReference>
<dbReference type="eggNOG" id="ENOG502QSYK">
    <property type="taxonomic scope" value="Eukaryota"/>
</dbReference>
<dbReference type="Proteomes" id="UP000019471">
    <property type="component" value="Unassembled WGS sequence"/>
</dbReference>
<comment type="caution">
    <text evidence="1">The sequence shown here is derived from an EMBL/GenBank/DDBJ whole genome shotgun (WGS) entry which is preliminary data.</text>
</comment>
<reference evidence="1 2" key="1">
    <citation type="submission" date="2013-03" db="EMBL/GenBank/DDBJ databases">
        <title>The Genome Sequence of Cladophialophora psammophila CBS 110553.</title>
        <authorList>
            <consortium name="The Broad Institute Genomics Platform"/>
            <person name="Cuomo C."/>
            <person name="de Hoog S."/>
            <person name="Gorbushina A."/>
            <person name="Walker B."/>
            <person name="Young S.K."/>
            <person name="Zeng Q."/>
            <person name="Gargeya S."/>
            <person name="Fitzgerald M."/>
            <person name="Haas B."/>
            <person name="Abouelleil A."/>
            <person name="Allen A.W."/>
            <person name="Alvarado L."/>
            <person name="Arachchi H.M."/>
            <person name="Berlin A.M."/>
            <person name="Chapman S.B."/>
            <person name="Gainer-Dewar J."/>
            <person name="Goldberg J."/>
            <person name="Griggs A."/>
            <person name="Gujja S."/>
            <person name="Hansen M."/>
            <person name="Howarth C."/>
            <person name="Imamovic A."/>
            <person name="Ireland A."/>
            <person name="Larimer J."/>
            <person name="McCowan C."/>
            <person name="Murphy C."/>
            <person name="Pearson M."/>
            <person name="Poon T.W."/>
            <person name="Priest M."/>
            <person name="Roberts A."/>
            <person name="Saif S."/>
            <person name="Shea T."/>
            <person name="Sisk P."/>
            <person name="Sykes S."/>
            <person name="Wortman J."/>
            <person name="Nusbaum C."/>
            <person name="Birren B."/>
        </authorList>
    </citation>
    <scope>NUCLEOTIDE SEQUENCE [LARGE SCALE GENOMIC DNA]</scope>
    <source>
        <strain evidence="1 2">CBS 110553</strain>
    </source>
</reference>
<proteinExistence type="predicted"/>
<accession>W9XIS8</accession>
<dbReference type="HOGENOM" id="CLU_006454_0_0_1"/>
<sequence length="1371" mass="151355">MENICIPIGLDAFTLSAKSCDDANLLIAPLTQPAYVGLRLDSSIIQHDILNHADLHNTTPTAFNPRVTDLGSSDAALKKNRLGVYLHWSLPRLYRTGAAADRANYATGPDDPTLLNPNPVFRRVPNRWLIVRKLKSSLPQIPRGFTSWVVESDRLRYLTDIDKENPQLDLESEVSPFVAQSRDPANKNPLNEQTEVFIGNKVPARGYKENKNGASVDLTIMTSSNPLFPDYAPHNANVFSTIDNFEFVDSHGNKDYLQNAEADYFVLGWHSEANDDPLTTTKGKLSDRLYRLLLQLDSKSVADSEKLKRLQDSTDAARILCYSAVYNVQYFRSERTPSAADETAMKFTKGPKMEPLSIGATPLDAVMAFLDAHHHPGEEEAFFGDGAGKLAGQVLALKELMYAAEDDYSSRVRAQDLVFEKNYAAADGGSVWTYGQTTDPGQPPVVPSGDIQDKLAQINEDQTRLDAANRKVALLRWELFAAWWKFVSDQANQNDPSRLKFRRQVKAIRDQIDVLSGLIGKLDGVNGTIATASKGLGKKSAKSPYYTRKDPTLCIAGMDSAWSADYMKPAMVTLDDQQPTDSDKYKAADEVFPIDKSPIPTDSELNKTARRLIAEFISSPIADSKEASQQSGRPGARAWNNANPFVPLFLEYEILYYHIDFKKWEVYDRQLPFNHATSHVRYGIRQDIPPLYSAEENQKDVRSLTGRVILLPQPVFDLAATVKQVTSNLPKGFTFDAQDVTPPPSPPGTQQSLDQQVADLLRGIHELQFISTPLVGLTDHLLTRCPGSHVKPIVRHQGKDLTKGDALDEAVTVANLDFKSNPAGPNENLDKNALMQIGQESALTPYGNLVNFGEDPQSPAPFKGVTHGQMIFKKLAIIDKFGQAIALPSAMPRLRRDVEDVQAIHPCLSDFVAPSTLPAAASSGLPFGNLNTVLKEPDLQKDVNPLCRFIQLGPSINQDTRLNATFVGRRKNNAGKLTWQETSDYDQPAGPVWGWVVINYAESGLQFFLGDGTFYREVRLGGVDGATPSQKWIPFGAPKGGKPDPTLSGAENAQLDALISKLNADYLQSFFDMINGSVTTMPFPPSDYSNYTNSIVGKPLALVNVGWSLELAAPAIKAQNTLGLSSGHEMDDLKAYSFPLKIGDKDRPFDGVVGYWESNNAEGDVSTHFDTCYTYFAPHDSTKTKPFQKIAPSNFHQLHPTYIDPEEETTQSMTEAIALQYYVTAMLIDPYTPLHGYSPILPITKLQVPSWCIESGFQKITAFFRLGPQLVTKDIPTDYDAGTHATPETWSIPPPADAVAAPIRLPVSGKKGLWKWLQPYRVNGETKFNSLDVGEEDTLIRNDRAPYTFVEGYLQLAKPLLTNPQAPAKGG</sequence>
<dbReference type="OrthoDB" id="2992173at2759"/>
<keyword evidence="2" id="KW-1185">Reference proteome</keyword>
<dbReference type="RefSeq" id="XP_007745126.1">
    <property type="nucleotide sequence ID" value="XM_007746936.1"/>
</dbReference>
<protein>
    <submittedName>
        <fullName evidence="1">Uncharacterized protein</fullName>
    </submittedName>
</protein>
<name>W9XIS8_9EURO</name>